<feature type="region of interest" description="Disordered" evidence="1">
    <location>
        <begin position="185"/>
        <end position="220"/>
    </location>
</feature>
<sequence>MAGPDRKRNGGKLPESCTPSAMSCASTGSQVEEHCHLSQTLDALSDQDVTTPRRAEPEVASQAKPDAKLTLPVGKRGSSVAWCDIQDEETLVDNNWLPSHLEPQPTKAAETAEAKNSFGKKQKPQKKVRDVSSRVEREAKTPDAGYARQQMPVHPASPAGADSSSQVVTLGDLGLHCTAWNQAAHGMPPDLRGPPSGPEVQWMPGQGKGALPPPSVMSTAPIDNGRHPVLLPQAALGTSPAAAAAALPPRFGDASTRFCPGASPTVQFGNASIRFIPAGSPMANPLAAATPTACYDASCRTPVNTPMAPANTPMACHMSWPDANKQAKEARAQNPCLPQFNTGGSMTCPGMSPTATAGPWSPVAAPADALRVFLGQNHVTGAELAARLQAAAPDSYED</sequence>
<organism evidence="2 3">
    <name type="scientific">Symbiodinium necroappetens</name>
    <dbReference type="NCBI Taxonomy" id="1628268"/>
    <lineage>
        <taxon>Eukaryota</taxon>
        <taxon>Sar</taxon>
        <taxon>Alveolata</taxon>
        <taxon>Dinophyceae</taxon>
        <taxon>Suessiales</taxon>
        <taxon>Symbiodiniaceae</taxon>
        <taxon>Symbiodinium</taxon>
    </lineage>
</organism>
<keyword evidence="3" id="KW-1185">Reference proteome</keyword>
<proteinExistence type="predicted"/>
<name>A0A813CEZ9_9DINO</name>
<reference evidence="2" key="1">
    <citation type="submission" date="2021-02" db="EMBL/GenBank/DDBJ databases">
        <authorList>
            <person name="Dougan E. K."/>
            <person name="Rhodes N."/>
            <person name="Thang M."/>
            <person name="Chan C."/>
        </authorList>
    </citation>
    <scope>NUCLEOTIDE SEQUENCE</scope>
</reference>
<feature type="region of interest" description="Disordered" evidence="1">
    <location>
        <begin position="1"/>
        <end position="29"/>
    </location>
</feature>
<accession>A0A813CEZ9</accession>
<protein>
    <submittedName>
        <fullName evidence="2">Uncharacterized protein</fullName>
    </submittedName>
</protein>
<gene>
    <name evidence="2" type="ORF">SNEC2469_LOCUS34905</name>
</gene>
<evidence type="ECO:0000256" key="1">
    <source>
        <dbReference type="SAM" id="MobiDB-lite"/>
    </source>
</evidence>
<feature type="compositionally biased region" description="Polar residues" evidence="1">
    <location>
        <begin position="17"/>
        <end position="29"/>
    </location>
</feature>
<dbReference type="EMBL" id="CAJNJA010098486">
    <property type="protein sequence ID" value="CAE7943053.1"/>
    <property type="molecule type" value="Genomic_DNA"/>
</dbReference>
<evidence type="ECO:0000313" key="2">
    <source>
        <dbReference type="EMBL" id="CAE7943053.1"/>
    </source>
</evidence>
<feature type="region of interest" description="Disordered" evidence="1">
    <location>
        <begin position="95"/>
        <end position="165"/>
    </location>
</feature>
<dbReference type="Proteomes" id="UP000601435">
    <property type="component" value="Unassembled WGS sequence"/>
</dbReference>
<comment type="caution">
    <text evidence="2">The sequence shown here is derived from an EMBL/GenBank/DDBJ whole genome shotgun (WGS) entry which is preliminary data.</text>
</comment>
<dbReference type="AlphaFoldDB" id="A0A813CEZ9"/>
<dbReference type="OrthoDB" id="415649at2759"/>
<feature type="region of interest" description="Disordered" evidence="1">
    <location>
        <begin position="43"/>
        <end position="71"/>
    </location>
</feature>
<evidence type="ECO:0000313" key="3">
    <source>
        <dbReference type="Proteomes" id="UP000601435"/>
    </source>
</evidence>
<feature type="compositionally biased region" description="Basic and acidic residues" evidence="1">
    <location>
        <begin position="127"/>
        <end position="141"/>
    </location>
</feature>